<feature type="region of interest" description="Disordered" evidence="1">
    <location>
        <begin position="1"/>
        <end position="74"/>
    </location>
</feature>
<feature type="compositionally biased region" description="Polar residues" evidence="1">
    <location>
        <begin position="92"/>
        <end position="111"/>
    </location>
</feature>
<organism evidence="2 3">
    <name type="scientific">Amblyomma americanum</name>
    <name type="common">Lone star tick</name>
    <dbReference type="NCBI Taxonomy" id="6943"/>
    <lineage>
        <taxon>Eukaryota</taxon>
        <taxon>Metazoa</taxon>
        <taxon>Ecdysozoa</taxon>
        <taxon>Arthropoda</taxon>
        <taxon>Chelicerata</taxon>
        <taxon>Arachnida</taxon>
        <taxon>Acari</taxon>
        <taxon>Parasitiformes</taxon>
        <taxon>Ixodida</taxon>
        <taxon>Ixodoidea</taxon>
        <taxon>Ixodidae</taxon>
        <taxon>Amblyomminae</taxon>
        <taxon>Amblyomma</taxon>
    </lineage>
</organism>
<feature type="region of interest" description="Disordered" evidence="1">
    <location>
        <begin position="201"/>
        <end position="237"/>
    </location>
</feature>
<proteinExistence type="predicted"/>
<keyword evidence="3" id="KW-1185">Reference proteome</keyword>
<sequence>MISRPVSREQQEASHRAPSDDSIQPEDETTPQEGSTADIFEVDLTTEASVLELVCDAPENEAQSPADATGRVNHDTMTVSTGAYVPMLGPAFSQSPAKEQSPNATTASTSPAPIDYIMGEPSSRPEEETTWVVLQQVAPLEDAVGGSSQEAGVSALLDNDTGFDDDMCPALRDHTYGRRGWTYGRRKRRLTRSERDALRKRSKRRCFSSTDADDSGWEGDDELSEESEDELETSPEFPVCFSPPRVLIKSVVIVAAKII</sequence>
<feature type="compositionally biased region" description="Acidic residues" evidence="1">
    <location>
        <begin position="211"/>
        <end position="233"/>
    </location>
</feature>
<evidence type="ECO:0000256" key="1">
    <source>
        <dbReference type="SAM" id="MobiDB-lite"/>
    </source>
</evidence>
<feature type="region of interest" description="Disordered" evidence="1">
    <location>
        <begin position="91"/>
        <end position="113"/>
    </location>
</feature>
<evidence type="ECO:0000313" key="2">
    <source>
        <dbReference type="EMBL" id="KAK8757606.1"/>
    </source>
</evidence>
<protein>
    <submittedName>
        <fullName evidence="2">Uncharacterized protein</fullName>
    </submittedName>
</protein>
<dbReference type="AlphaFoldDB" id="A0AAQ4D566"/>
<comment type="caution">
    <text evidence="2">The sequence shown here is derived from an EMBL/GenBank/DDBJ whole genome shotgun (WGS) entry which is preliminary data.</text>
</comment>
<dbReference type="Proteomes" id="UP001321473">
    <property type="component" value="Unassembled WGS sequence"/>
</dbReference>
<evidence type="ECO:0000313" key="3">
    <source>
        <dbReference type="Proteomes" id="UP001321473"/>
    </source>
</evidence>
<name>A0AAQ4D566_AMBAM</name>
<accession>A0AAQ4D566</accession>
<feature type="compositionally biased region" description="Basic and acidic residues" evidence="1">
    <location>
        <begin position="1"/>
        <end position="19"/>
    </location>
</feature>
<gene>
    <name evidence="2" type="ORF">V5799_004763</name>
</gene>
<reference evidence="2 3" key="1">
    <citation type="journal article" date="2023" name="Arcadia Sci">
        <title>De novo assembly of a long-read Amblyomma americanum tick genome.</title>
        <authorList>
            <person name="Chou S."/>
            <person name="Poskanzer K.E."/>
            <person name="Rollins M."/>
            <person name="Thuy-Boun P.S."/>
        </authorList>
    </citation>
    <scope>NUCLEOTIDE SEQUENCE [LARGE SCALE GENOMIC DNA]</scope>
    <source>
        <strain evidence="2">F_SG_1</strain>
        <tissue evidence="2">Salivary glands</tissue>
    </source>
</reference>
<dbReference type="EMBL" id="JARKHS020035055">
    <property type="protein sequence ID" value="KAK8757606.1"/>
    <property type="molecule type" value="Genomic_DNA"/>
</dbReference>